<dbReference type="OrthoDB" id="3253553at2759"/>
<organism evidence="3 4">
    <name type="scientific">Ustilago trichophora</name>
    <dbReference type="NCBI Taxonomy" id="86804"/>
    <lineage>
        <taxon>Eukaryota</taxon>
        <taxon>Fungi</taxon>
        <taxon>Dikarya</taxon>
        <taxon>Basidiomycota</taxon>
        <taxon>Ustilaginomycotina</taxon>
        <taxon>Ustilaginomycetes</taxon>
        <taxon>Ustilaginales</taxon>
        <taxon>Ustilaginaceae</taxon>
        <taxon>Ustilago</taxon>
    </lineage>
</organism>
<dbReference type="Proteomes" id="UP000324022">
    <property type="component" value="Unassembled WGS sequence"/>
</dbReference>
<feature type="compositionally biased region" description="Polar residues" evidence="1">
    <location>
        <begin position="40"/>
        <end position="51"/>
    </location>
</feature>
<keyword evidence="2" id="KW-0812">Transmembrane</keyword>
<evidence type="ECO:0000256" key="2">
    <source>
        <dbReference type="SAM" id="Phobius"/>
    </source>
</evidence>
<feature type="region of interest" description="Disordered" evidence="1">
    <location>
        <begin position="492"/>
        <end position="524"/>
    </location>
</feature>
<dbReference type="EMBL" id="OOIN01000004">
    <property type="protein sequence ID" value="SPO22578.1"/>
    <property type="molecule type" value="Genomic_DNA"/>
</dbReference>
<dbReference type="AlphaFoldDB" id="A0A5C3DWJ8"/>
<evidence type="ECO:0000313" key="4">
    <source>
        <dbReference type="Proteomes" id="UP000324022"/>
    </source>
</evidence>
<accession>A0A5C3DWJ8</accession>
<reference evidence="3 4" key="1">
    <citation type="submission" date="2018-03" db="EMBL/GenBank/DDBJ databases">
        <authorList>
            <person name="Guldener U."/>
        </authorList>
    </citation>
    <scope>NUCLEOTIDE SEQUENCE [LARGE SCALE GENOMIC DNA]</scope>
    <source>
        <strain evidence="3 4">NBRC100155</strain>
    </source>
</reference>
<feature type="compositionally biased region" description="Pro residues" evidence="1">
    <location>
        <begin position="284"/>
        <end position="293"/>
    </location>
</feature>
<feature type="compositionally biased region" description="Low complexity" evidence="1">
    <location>
        <begin position="13"/>
        <end position="33"/>
    </location>
</feature>
<keyword evidence="2" id="KW-0472">Membrane</keyword>
<evidence type="ECO:0000256" key="1">
    <source>
        <dbReference type="SAM" id="MobiDB-lite"/>
    </source>
</evidence>
<feature type="region of interest" description="Disordered" evidence="1">
    <location>
        <begin position="315"/>
        <end position="350"/>
    </location>
</feature>
<feature type="transmembrane region" description="Helical" evidence="2">
    <location>
        <begin position="588"/>
        <end position="611"/>
    </location>
</feature>
<feature type="transmembrane region" description="Helical" evidence="2">
    <location>
        <begin position="550"/>
        <end position="568"/>
    </location>
</feature>
<feature type="compositionally biased region" description="Acidic residues" evidence="1">
    <location>
        <begin position="498"/>
        <end position="510"/>
    </location>
</feature>
<sequence>MQSYAYHSGQAGGSSYPSYPPVASSSPYYQQQHSQRRYSVESNRPPSQAGISGSPYGQPPRSPLHSLQQHPRDESEDYEERHLGEIAAANQAAQEQRWGPHAALSEAPARFELYQDQHYMDRHTSMPAMPSYEPAHYDGGFYMEPSALYEPAPQYNAAPSHGAPSIASSHTLGGRSRQSLPVYASPLMHISATSPASEPPNMFNVTAAHHLPGGRAHAQNPFAGDPRTQPGARLGDPLPGFPNWSHTWYGGHLSADGHAYTMVPPGSGQSGWESETLSHGRHGPPGPGSPYGPFPYGHTSTNDYVKEERIRMLEKEFGPKITRKSKGKGADDDDDDDEDTEPEEVPIGGVDEKGRLVLPRRKVRIATRWFQCIVSLAAAGLGIGGFVMIRPKDKAPPSGSMPSFVLYGVSAISTIVCLWLFAFKPCCKSGRDPSGAGPMAGGGVGNGMVIPIMTGGGAGAKGGPGMFGKKNKKAMMQQGTTVNLIVDPSLLGKRNADDSDSDTDDDETLPGEERRRKKRKGKKRQKLGMLGNMKLQARWRVARSSLKWDCAWDVILCLLWGAAAVLALGVGKKCPSGSAEGWCNLYNGAIACSIVATLLFMVAIYCDIVGLRASKSPPRARI</sequence>
<feature type="region of interest" description="Disordered" evidence="1">
    <location>
        <begin position="156"/>
        <end position="176"/>
    </location>
</feature>
<feature type="region of interest" description="Disordered" evidence="1">
    <location>
        <begin position="1"/>
        <end position="80"/>
    </location>
</feature>
<feature type="compositionally biased region" description="Basic residues" evidence="1">
    <location>
        <begin position="515"/>
        <end position="524"/>
    </location>
</feature>
<feature type="transmembrane region" description="Helical" evidence="2">
    <location>
        <begin position="369"/>
        <end position="389"/>
    </location>
</feature>
<evidence type="ECO:0000313" key="3">
    <source>
        <dbReference type="EMBL" id="SPO22578.1"/>
    </source>
</evidence>
<feature type="transmembrane region" description="Helical" evidence="2">
    <location>
        <begin position="404"/>
        <end position="423"/>
    </location>
</feature>
<feature type="compositionally biased region" description="Polar residues" evidence="1">
    <location>
        <begin position="166"/>
        <end position="176"/>
    </location>
</feature>
<keyword evidence="2" id="KW-1133">Transmembrane helix</keyword>
<proteinExistence type="predicted"/>
<keyword evidence="4" id="KW-1185">Reference proteome</keyword>
<feature type="compositionally biased region" description="Acidic residues" evidence="1">
    <location>
        <begin position="331"/>
        <end position="344"/>
    </location>
</feature>
<feature type="region of interest" description="Disordered" evidence="1">
    <location>
        <begin position="265"/>
        <end position="293"/>
    </location>
</feature>
<name>A0A5C3DWJ8_9BASI</name>
<gene>
    <name evidence="3" type="ORF">UTRI_01256</name>
</gene>
<protein>
    <submittedName>
        <fullName evidence="3">Uncharacterized protein</fullName>
    </submittedName>
</protein>